<comment type="similarity">
    <text evidence="1">Belongs to the heat shock protein 70 family.</text>
</comment>
<dbReference type="FunFam" id="3.30.30.30:FF:000002">
    <property type="entry name" value="Heat shock 70 kDa protein 4"/>
    <property type="match status" value="1"/>
</dbReference>
<keyword evidence="3" id="KW-0067">ATP-binding</keyword>
<dbReference type="InterPro" id="IPR029048">
    <property type="entry name" value="HSP70_C_sf"/>
</dbReference>
<sequence>MSVVGFDVGFLNCYVAVARAGGIETVANEYSDRCTPACVSFGPRNRSIGAAAKSQVVTNCKNTVQGFKRFHGRAFSDPYIQRLKSSLVYDLAQMPSGTTGIKVMYMEEEKVFSIEQVTAMLLTKMKETAEHALKKPVADCVVSVPCYYTDAERRSVVDAAQIAGLNCLRLMNETTAVALAYGIYKQDLPAPEEKPRIVVFVDIGHSGYQTSVCAFNKGKLKVLATACDPELGGKDFDEMLVRHFCEEFGKKYKLDVKTKPRALVRLYQECEKLKKLMSANSSDLPLNIECFMNDIDVSGKLNRVQFEEMCADVLGRVEAPLHNLMEQAKLKKEDIYAVEIVGGASRIPSVKERISRFFGKELSTTLNADEAVARGCALQCAILSPAFKVREFSITDAVAYPISLKWNSAAEEGLSDCEVFPKNHAAPFSKVLTFYRREPFSLEAYYNDPKELPYPDPTIGQFVIQKVVPQASGESSKVKVKVRVNIHGIFSVSSASLVEVQKTEEGEEPMDTEQQATPEKEKEEEGNMQTDQDETKAQGDGQKETEEEEKTLPENEEMETSTEESKTEKKSDQPPQAKKPKVKTKVLELPIENSPQWELAVDMLNLFVENEDRDILSLQLEDTENWLYEDGEDQPKQQYIDKLAVLKKLGQPIQERYIESEERPRAFDDMGKQIQMYMKIVEAYKTKEEQYDHLDQEEINKVDKMVNEAMIWLNSKMNQQSKLSLTVEPAVRVREIQDKTKELYSSCNPIVTKPKPKVELPKDNKAGEQNGPVNGQEKAPAEGTEKGTADSTGNPPSTESTEPRPDMDLD</sequence>
<dbReference type="PRINTS" id="PR00301">
    <property type="entry name" value="HEATSHOCK70"/>
</dbReference>
<dbReference type="InterPro" id="IPR043129">
    <property type="entry name" value="ATPase_NBD"/>
</dbReference>
<dbReference type="Pfam" id="PF00012">
    <property type="entry name" value="HSP70"/>
    <property type="match status" value="1"/>
</dbReference>
<feature type="compositionally biased region" description="Basic and acidic residues" evidence="4">
    <location>
        <begin position="801"/>
        <end position="810"/>
    </location>
</feature>
<protein>
    <submittedName>
        <fullName evidence="5">Uncharacterized protein</fullName>
    </submittedName>
</protein>
<dbReference type="FunFam" id="3.30.420.40:FF:000495">
    <property type="entry name" value="Heat shock protein 4b"/>
    <property type="match status" value="1"/>
</dbReference>
<feature type="compositionally biased region" description="Basic and acidic residues" evidence="4">
    <location>
        <begin position="756"/>
        <end position="766"/>
    </location>
</feature>
<dbReference type="FunFam" id="2.60.34.10:FF:000028">
    <property type="entry name" value="Heat shock protein 4b"/>
    <property type="match status" value="1"/>
</dbReference>
<dbReference type="Gene3D" id="3.30.30.30">
    <property type="match status" value="1"/>
</dbReference>
<gene>
    <name evidence="5" type="primary">LOC112221242</name>
</gene>
<dbReference type="GeneTree" id="ENSGT00940000156067"/>
<dbReference type="Ensembl" id="ENSOTST00005031482.2">
    <property type="protein sequence ID" value="ENSOTSP00005029131.2"/>
    <property type="gene ID" value="ENSOTSG00005072209.1"/>
</dbReference>
<keyword evidence="6" id="KW-1185">Reference proteome</keyword>
<dbReference type="InterPro" id="IPR029047">
    <property type="entry name" value="HSP70_peptide-bd_sf"/>
</dbReference>
<dbReference type="FunFam" id="3.30.420.40:FF:000171">
    <property type="entry name" value="Heat shock 70 kDa protein 4"/>
    <property type="match status" value="1"/>
</dbReference>
<evidence type="ECO:0000256" key="3">
    <source>
        <dbReference type="ARBA" id="ARBA00022840"/>
    </source>
</evidence>
<feature type="compositionally biased region" description="Basic and acidic residues" evidence="4">
    <location>
        <begin position="779"/>
        <end position="788"/>
    </location>
</feature>
<feature type="compositionally biased region" description="Polar residues" evidence="4">
    <location>
        <begin position="789"/>
        <end position="800"/>
    </location>
</feature>
<dbReference type="GO" id="GO:0005524">
    <property type="term" value="F:ATP binding"/>
    <property type="evidence" value="ECO:0007669"/>
    <property type="project" value="UniProtKB-KW"/>
</dbReference>
<dbReference type="Gene3D" id="3.90.640.10">
    <property type="entry name" value="Actin, Chain A, domain 4"/>
    <property type="match status" value="1"/>
</dbReference>
<dbReference type="PROSITE" id="PS01036">
    <property type="entry name" value="HSP70_3"/>
    <property type="match status" value="1"/>
</dbReference>
<feature type="compositionally biased region" description="Acidic residues" evidence="4">
    <location>
        <begin position="545"/>
        <end position="562"/>
    </location>
</feature>
<evidence type="ECO:0000256" key="4">
    <source>
        <dbReference type="SAM" id="MobiDB-lite"/>
    </source>
</evidence>
<feature type="region of interest" description="Disordered" evidence="4">
    <location>
        <begin position="501"/>
        <end position="584"/>
    </location>
</feature>
<keyword evidence="2" id="KW-0547">Nucleotide-binding</keyword>
<dbReference type="FunFam" id="3.30.420.40:FF:000767">
    <property type="entry name" value="Heat shock protein 70 (HSP70)-4, putative"/>
    <property type="match status" value="2"/>
</dbReference>
<proteinExistence type="inferred from homology"/>
<dbReference type="GO" id="GO:0005634">
    <property type="term" value="C:nucleus"/>
    <property type="evidence" value="ECO:0007669"/>
    <property type="project" value="TreeGrafter"/>
</dbReference>
<feature type="compositionally biased region" description="Basic and acidic residues" evidence="4">
    <location>
        <begin position="563"/>
        <end position="572"/>
    </location>
</feature>
<dbReference type="Proteomes" id="UP000694402">
    <property type="component" value="Unassembled WGS sequence"/>
</dbReference>
<dbReference type="InterPro" id="IPR013126">
    <property type="entry name" value="Hsp_70_fam"/>
</dbReference>
<feature type="region of interest" description="Disordered" evidence="4">
    <location>
        <begin position="747"/>
        <end position="810"/>
    </location>
</feature>
<dbReference type="FunFam" id="3.90.640.10:FF:000004">
    <property type="entry name" value="Heat shock 70 kDa protein 4"/>
    <property type="match status" value="1"/>
</dbReference>
<name>A0A8C8F3P4_ONCTS</name>
<dbReference type="AlphaFoldDB" id="A0A8C8F3P4"/>
<dbReference type="Gene3D" id="3.30.420.40">
    <property type="match status" value="2"/>
</dbReference>
<dbReference type="SUPFAM" id="SSF100920">
    <property type="entry name" value="Heat shock protein 70kD (HSP70), peptide-binding domain"/>
    <property type="match status" value="1"/>
</dbReference>
<evidence type="ECO:0000256" key="2">
    <source>
        <dbReference type="ARBA" id="ARBA00022741"/>
    </source>
</evidence>
<evidence type="ECO:0000313" key="6">
    <source>
        <dbReference type="Proteomes" id="UP000694402"/>
    </source>
</evidence>
<dbReference type="GO" id="GO:0140662">
    <property type="term" value="F:ATP-dependent protein folding chaperone"/>
    <property type="evidence" value="ECO:0007669"/>
    <property type="project" value="InterPro"/>
</dbReference>
<dbReference type="SUPFAM" id="SSF53067">
    <property type="entry name" value="Actin-like ATPase domain"/>
    <property type="match status" value="2"/>
</dbReference>
<dbReference type="Gene3D" id="1.20.1270.10">
    <property type="match status" value="2"/>
</dbReference>
<evidence type="ECO:0000313" key="5">
    <source>
        <dbReference type="Ensembl" id="ENSOTSP00005029131.2"/>
    </source>
</evidence>
<accession>A0A8C8F3P4</accession>
<dbReference type="Gene3D" id="2.60.34.10">
    <property type="entry name" value="Substrate Binding Domain Of DNAk, Chain A, domain 1"/>
    <property type="match status" value="1"/>
</dbReference>
<feature type="compositionally biased region" description="Basic and acidic residues" evidence="4">
    <location>
        <begin position="533"/>
        <end position="544"/>
    </location>
</feature>
<reference evidence="5" key="2">
    <citation type="submission" date="2025-09" db="UniProtKB">
        <authorList>
            <consortium name="Ensembl"/>
        </authorList>
    </citation>
    <scope>IDENTIFICATION</scope>
</reference>
<dbReference type="SUPFAM" id="SSF100934">
    <property type="entry name" value="Heat shock protein 70kD (HSP70), C-terminal subdomain"/>
    <property type="match status" value="2"/>
</dbReference>
<dbReference type="PANTHER" id="PTHR45639:SF8">
    <property type="entry name" value="HEAT SHOCK 70 KDA PROTEIN 4"/>
    <property type="match status" value="1"/>
</dbReference>
<reference evidence="5" key="1">
    <citation type="submission" date="2025-08" db="UniProtKB">
        <authorList>
            <consortium name="Ensembl"/>
        </authorList>
    </citation>
    <scope>IDENTIFICATION</scope>
</reference>
<evidence type="ECO:0000256" key="1">
    <source>
        <dbReference type="ARBA" id="ARBA00007381"/>
    </source>
</evidence>
<dbReference type="PANTHER" id="PTHR45639">
    <property type="entry name" value="HSC70CB, ISOFORM G-RELATED"/>
    <property type="match status" value="1"/>
</dbReference>
<dbReference type="InterPro" id="IPR018181">
    <property type="entry name" value="Heat_shock_70_CS"/>
</dbReference>
<dbReference type="GO" id="GO:0005829">
    <property type="term" value="C:cytosol"/>
    <property type="evidence" value="ECO:0007669"/>
    <property type="project" value="TreeGrafter"/>
</dbReference>
<organism evidence="5 6">
    <name type="scientific">Oncorhynchus tshawytscha</name>
    <name type="common">Chinook salmon</name>
    <name type="synonym">Salmo tshawytscha</name>
    <dbReference type="NCBI Taxonomy" id="74940"/>
    <lineage>
        <taxon>Eukaryota</taxon>
        <taxon>Metazoa</taxon>
        <taxon>Chordata</taxon>
        <taxon>Craniata</taxon>
        <taxon>Vertebrata</taxon>
        <taxon>Euteleostomi</taxon>
        <taxon>Actinopterygii</taxon>
        <taxon>Neopterygii</taxon>
        <taxon>Teleostei</taxon>
        <taxon>Protacanthopterygii</taxon>
        <taxon>Salmoniformes</taxon>
        <taxon>Salmonidae</taxon>
        <taxon>Salmoninae</taxon>
        <taxon>Oncorhynchus</taxon>
    </lineage>
</organism>